<sequence>MIADPQRLQYLEAMGIPAWVSRYRLINARPTAQSEWEMPAAAEKPAPGQRLHALLETPPAQPEPVARTPAEVAPESAGQGESSAPVARARALLGEDRAPAEASAPVFDKPVDTPAEPPAPVAADGERAAPLRFSLTLAVLDQRWWLLLPGAREGLSAPAQALLKQMLAAAGLPGDWRALSSLDWPLMETPVDDPVGEARDGLAVFCEGQAMRNGLAIEGAIVIPGDDAAALFADDDTPLEVDCHRWPHPATLLGDPGAKRACWPQLHATGEAWRQAAAGAA</sequence>
<reference evidence="2" key="1">
    <citation type="submission" date="2024-06" db="EMBL/GenBank/DDBJ databases">
        <title>Complete genome of Salinicola endophyticus HNIBRBA4755.</title>
        <authorList>
            <person name="Shin S.Y."/>
            <person name="Kang H."/>
            <person name="Song J."/>
        </authorList>
    </citation>
    <scope>NUCLEOTIDE SEQUENCE</scope>
    <source>
        <strain evidence="2">HNIBRBA4755</strain>
    </source>
</reference>
<gene>
    <name evidence="2" type="ORF">ABV408_16160</name>
</gene>
<dbReference type="EMBL" id="CP159578">
    <property type="protein sequence ID" value="XCJ78958.1"/>
    <property type="molecule type" value="Genomic_DNA"/>
</dbReference>
<accession>A0AB74U8V0</accession>
<protein>
    <submittedName>
        <fullName evidence="2">Uncharacterized protein</fullName>
    </submittedName>
</protein>
<evidence type="ECO:0000313" key="2">
    <source>
        <dbReference type="EMBL" id="XCJ78958.1"/>
    </source>
</evidence>
<name>A0AB74U8V0_9GAMM</name>
<organism evidence="2">
    <name type="scientific">Salinicola endophyticus</name>
    <dbReference type="NCBI Taxonomy" id="1949083"/>
    <lineage>
        <taxon>Bacteria</taxon>
        <taxon>Pseudomonadati</taxon>
        <taxon>Pseudomonadota</taxon>
        <taxon>Gammaproteobacteria</taxon>
        <taxon>Oceanospirillales</taxon>
        <taxon>Halomonadaceae</taxon>
        <taxon>Salinicola</taxon>
    </lineage>
</organism>
<dbReference type="RefSeq" id="WP_353979911.1">
    <property type="nucleotide sequence ID" value="NZ_CP159578.1"/>
</dbReference>
<evidence type="ECO:0000256" key="1">
    <source>
        <dbReference type="SAM" id="MobiDB-lite"/>
    </source>
</evidence>
<proteinExistence type="predicted"/>
<dbReference type="AlphaFoldDB" id="A0AB74U8V0"/>
<feature type="region of interest" description="Disordered" evidence="1">
    <location>
        <begin position="59"/>
        <end position="124"/>
    </location>
</feature>